<keyword evidence="6" id="KW-0808">Transferase</keyword>
<dbReference type="KEGG" id="palr:HGI30_17185"/>
<dbReference type="PROSITE" id="PS50885">
    <property type="entry name" value="HAMP"/>
    <property type="match status" value="1"/>
</dbReference>
<dbReference type="PANTHER" id="PTHR34220">
    <property type="entry name" value="SENSOR HISTIDINE KINASE YPDA"/>
    <property type="match status" value="1"/>
</dbReference>
<evidence type="ECO:0000256" key="8">
    <source>
        <dbReference type="ARBA" id="ARBA00022741"/>
    </source>
</evidence>
<dbReference type="InterPro" id="IPR005467">
    <property type="entry name" value="His_kinase_dom"/>
</dbReference>
<dbReference type="SUPFAM" id="SSF55874">
    <property type="entry name" value="ATPase domain of HSP90 chaperone/DNA topoisomerase II/histidine kinase"/>
    <property type="match status" value="1"/>
</dbReference>
<dbReference type="InterPro" id="IPR036890">
    <property type="entry name" value="HATPase_C_sf"/>
</dbReference>
<evidence type="ECO:0000256" key="3">
    <source>
        <dbReference type="ARBA" id="ARBA00012438"/>
    </source>
</evidence>
<keyword evidence="10" id="KW-0067">ATP-binding</keyword>
<feature type="domain" description="HAMP" evidence="15">
    <location>
        <begin position="315"/>
        <end position="367"/>
    </location>
</feature>
<evidence type="ECO:0000256" key="11">
    <source>
        <dbReference type="ARBA" id="ARBA00022989"/>
    </source>
</evidence>
<dbReference type="GO" id="GO:0005524">
    <property type="term" value="F:ATP binding"/>
    <property type="evidence" value="ECO:0007669"/>
    <property type="project" value="UniProtKB-KW"/>
</dbReference>
<keyword evidence="8" id="KW-0547">Nucleotide-binding</keyword>
<reference evidence="16 17" key="1">
    <citation type="submission" date="2020-04" db="EMBL/GenBank/DDBJ databases">
        <title>Novel Paenibacillus strain UniB2 isolated from commercial digestive syrup.</title>
        <authorList>
            <person name="Thorat V."/>
            <person name="Kirdat K."/>
            <person name="Tiwarekar B."/>
            <person name="Yadav A."/>
        </authorList>
    </citation>
    <scope>NUCLEOTIDE SEQUENCE [LARGE SCALE GENOMIC DNA]</scope>
    <source>
        <strain evidence="16 17">UniB2</strain>
    </source>
</reference>
<dbReference type="InterPro" id="IPR050640">
    <property type="entry name" value="Bact_2-comp_sensor_kinase"/>
</dbReference>
<gene>
    <name evidence="16" type="ORF">HGI30_17185</name>
</gene>
<keyword evidence="4" id="KW-1003">Cell membrane</keyword>
<evidence type="ECO:0000256" key="12">
    <source>
        <dbReference type="ARBA" id="ARBA00023012"/>
    </source>
</evidence>
<dbReference type="InterPro" id="IPR004358">
    <property type="entry name" value="Sig_transdc_His_kin-like_C"/>
</dbReference>
<evidence type="ECO:0000256" key="4">
    <source>
        <dbReference type="ARBA" id="ARBA00022475"/>
    </source>
</evidence>
<keyword evidence="17" id="KW-1185">Reference proteome</keyword>
<keyword evidence="5" id="KW-0597">Phosphoprotein</keyword>
<dbReference type="Gene3D" id="6.10.340.10">
    <property type="match status" value="1"/>
</dbReference>
<dbReference type="GO" id="GO:0000155">
    <property type="term" value="F:phosphorelay sensor kinase activity"/>
    <property type="evidence" value="ECO:0007669"/>
    <property type="project" value="InterPro"/>
</dbReference>
<dbReference type="InterPro" id="IPR003660">
    <property type="entry name" value="HAMP_dom"/>
</dbReference>
<comment type="catalytic activity">
    <reaction evidence="1">
        <text>ATP + protein L-histidine = ADP + protein N-phospho-L-histidine.</text>
        <dbReference type="EC" id="2.7.13.3"/>
    </reaction>
</comment>
<dbReference type="CDD" id="cd06225">
    <property type="entry name" value="HAMP"/>
    <property type="match status" value="1"/>
</dbReference>
<dbReference type="EC" id="2.7.13.3" evidence="3"/>
<dbReference type="PRINTS" id="PR00344">
    <property type="entry name" value="BCTRLSENSOR"/>
</dbReference>
<dbReference type="Pfam" id="PF00672">
    <property type="entry name" value="HAMP"/>
    <property type="match status" value="1"/>
</dbReference>
<evidence type="ECO:0000313" key="16">
    <source>
        <dbReference type="EMBL" id="QJC53135.1"/>
    </source>
</evidence>
<protein>
    <recommendedName>
        <fullName evidence="3">histidine kinase</fullName>
        <ecNumber evidence="3">2.7.13.3</ecNumber>
    </recommendedName>
</protein>
<keyword evidence="7" id="KW-0812">Transmembrane</keyword>
<name>A0A6H2H0F0_9BACL</name>
<sequence>MAKPRLPFHAKLLLTYVLLVLASAAAVGGYAYVTSSRAAESSARANLDVAMDQMRSNIEYRLEEIDRAARQLEGDQPLSRYLSGYYLDWERHQAMTEQVLPRLEAAASLPRAAIRLTLYLERPAAIGERYEAETGQALSQGVRSFEIRHAPEAGWYRELALQPGLPVWRQVGQDERYGYISLLRPIVNYETFRPIGAVRVAVKLQDIFEDAEPGRMGGDSRVYVRSLSGEPLYPEATQAEQAAEAAGGRLPTEGAAAAPGQLRLEKKLGPMPATLVALVPLETFQRHSAEVRNLTIAVCLGSVLLMSAISIVPARAFSRRVTKLTHSLRAFRDGDYGRRLRYRGRDEFADIAASFNEMASTTQRLIDEVYVSDLAKKEAELQLLHSQINPHFLSNTFSSISRMAKLGAIDKLHEMIRELASFYRMSLNKGELTVRLAKELQIAESYLSIQNIKHGGRIRYRIDCPEELRDCETVKFVLQPFVENVLEHAWAEEEIGIAVSARRQEERLVLEVTDDGIGMTAERAAAVLGGGPDGPGYGIRNVDARIKLHYGDGFGASIRSAPGEGTTVRLELPLRAAPGAGQVPQ</sequence>
<dbReference type="PROSITE" id="PS50109">
    <property type="entry name" value="HIS_KIN"/>
    <property type="match status" value="1"/>
</dbReference>
<evidence type="ECO:0000256" key="10">
    <source>
        <dbReference type="ARBA" id="ARBA00022840"/>
    </source>
</evidence>
<keyword evidence="11" id="KW-1133">Transmembrane helix</keyword>
<dbReference type="Proteomes" id="UP000502136">
    <property type="component" value="Chromosome"/>
</dbReference>
<dbReference type="Gene3D" id="3.30.565.10">
    <property type="entry name" value="Histidine kinase-like ATPase, C-terminal domain"/>
    <property type="match status" value="1"/>
</dbReference>
<dbReference type="PANTHER" id="PTHR34220:SF11">
    <property type="entry name" value="SENSOR PROTEIN KINASE HPTS"/>
    <property type="match status" value="1"/>
</dbReference>
<evidence type="ECO:0000313" key="17">
    <source>
        <dbReference type="Proteomes" id="UP000502136"/>
    </source>
</evidence>
<evidence type="ECO:0000259" key="15">
    <source>
        <dbReference type="PROSITE" id="PS50885"/>
    </source>
</evidence>
<dbReference type="SMART" id="SM00304">
    <property type="entry name" value="HAMP"/>
    <property type="match status" value="1"/>
</dbReference>
<evidence type="ECO:0000256" key="6">
    <source>
        <dbReference type="ARBA" id="ARBA00022679"/>
    </source>
</evidence>
<dbReference type="GO" id="GO:0005886">
    <property type="term" value="C:plasma membrane"/>
    <property type="evidence" value="ECO:0007669"/>
    <property type="project" value="UniProtKB-SubCell"/>
</dbReference>
<evidence type="ECO:0000256" key="5">
    <source>
        <dbReference type="ARBA" id="ARBA00022553"/>
    </source>
</evidence>
<dbReference type="Pfam" id="PF06580">
    <property type="entry name" value="His_kinase"/>
    <property type="match status" value="1"/>
</dbReference>
<dbReference type="EMBL" id="CP051428">
    <property type="protein sequence ID" value="QJC53135.1"/>
    <property type="molecule type" value="Genomic_DNA"/>
</dbReference>
<keyword evidence="13" id="KW-0472">Membrane</keyword>
<evidence type="ECO:0000259" key="14">
    <source>
        <dbReference type="PROSITE" id="PS50109"/>
    </source>
</evidence>
<dbReference type="SUPFAM" id="SSF158472">
    <property type="entry name" value="HAMP domain-like"/>
    <property type="match status" value="1"/>
</dbReference>
<dbReference type="SMART" id="SM00387">
    <property type="entry name" value="HATPase_c"/>
    <property type="match status" value="1"/>
</dbReference>
<feature type="domain" description="Histidine kinase" evidence="14">
    <location>
        <begin position="477"/>
        <end position="576"/>
    </location>
</feature>
<keyword evidence="9 16" id="KW-0418">Kinase</keyword>
<evidence type="ECO:0000256" key="1">
    <source>
        <dbReference type="ARBA" id="ARBA00000085"/>
    </source>
</evidence>
<comment type="subcellular location">
    <subcellularLocation>
        <location evidence="2">Cell membrane</location>
        <topology evidence="2">Multi-pass membrane protein</topology>
    </subcellularLocation>
</comment>
<dbReference type="Pfam" id="PF02518">
    <property type="entry name" value="HATPase_c"/>
    <property type="match status" value="1"/>
</dbReference>
<evidence type="ECO:0000256" key="9">
    <source>
        <dbReference type="ARBA" id="ARBA00022777"/>
    </source>
</evidence>
<organism evidence="16 17">
    <name type="scientific">Paenibacillus albicereus</name>
    <dbReference type="NCBI Taxonomy" id="2726185"/>
    <lineage>
        <taxon>Bacteria</taxon>
        <taxon>Bacillati</taxon>
        <taxon>Bacillota</taxon>
        <taxon>Bacilli</taxon>
        <taxon>Bacillales</taxon>
        <taxon>Paenibacillaceae</taxon>
        <taxon>Paenibacillus</taxon>
    </lineage>
</organism>
<proteinExistence type="predicted"/>
<evidence type="ECO:0000256" key="13">
    <source>
        <dbReference type="ARBA" id="ARBA00023136"/>
    </source>
</evidence>
<keyword evidence="12" id="KW-0902">Two-component regulatory system</keyword>
<evidence type="ECO:0000256" key="7">
    <source>
        <dbReference type="ARBA" id="ARBA00022692"/>
    </source>
</evidence>
<dbReference type="InterPro" id="IPR003594">
    <property type="entry name" value="HATPase_dom"/>
</dbReference>
<dbReference type="RefSeq" id="WP_168908677.1">
    <property type="nucleotide sequence ID" value="NZ_CP051428.1"/>
</dbReference>
<evidence type="ECO:0000256" key="2">
    <source>
        <dbReference type="ARBA" id="ARBA00004651"/>
    </source>
</evidence>
<dbReference type="AlphaFoldDB" id="A0A6H2H0F0"/>
<accession>A0A6H2H0F0</accession>
<dbReference type="InterPro" id="IPR010559">
    <property type="entry name" value="Sig_transdc_His_kin_internal"/>
</dbReference>